<feature type="compositionally biased region" description="Basic and acidic residues" evidence="1">
    <location>
        <begin position="116"/>
        <end position="133"/>
    </location>
</feature>
<evidence type="ECO:0000313" key="3">
    <source>
        <dbReference type="Proteomes" id="UP000225379"/>
    </source>
</evidence>
<feature type="compositionally biased region" description="Polar residues" evidence="1">
    <location>
        <begin position="444"/>
        <end position="460"/>
    </location>
</feature>
<reference evidence="3" key="1">
    <citation type="submission" date="2017-10" db="EMBL/GenBank/DDBJ databases">
        <authorList>
            <person name="Kravchenko I.K."/>
            <person name="Grouzdev D.S."/>
        </authorList>
    </citation>
    <scope>NUCLEOTIDE SEQUENCE [LARGE SCALE GENOMIC DNA]</scope>
    <source>
        <strain evidence="3">B2</strain>
    </source>
</reference>
<evidence type="ECO:0000256" key="1">
    <source>
        <dbReference type="SAM" id="MobiDB-lite"/>
    </source>
</evidence>
<dbReference type="AlphaFoldDB" id="A0A2B8BKF2"/>
<organism evidence="2 3">
    <name type="scientific">Azospirillum palustre</name>
    <dbReference type="NCBI Taxonomy" id="2044885"/>
    <lineage>
        <taxon>Bacteria</taxon>
        <taxon>Pseudomonadati</taxon>
        <taxon>Pseudomonadota</taxon>
        <taxon>Alphaproteobacteria</taxon>
        <taxon>Rhodospirillales</taxon>
        <taxon>Azospirillaceae</taxon>
        <taxon>Azospirillum</taxon>
    </lineage>
</organism>
<feature type="region of interest" description="Disordered" evidence="1">
    <location>
        <begin position="440"/>
        <end position="463"/>
    </location>
</feature>
<dbReference type="OrthoDB" id="620210at2"/>
<feature type="region of interest" description="Disordered" evidence="1">
    <location>
        <begin position="68"/>
        <end position="101"/>
    </location>
</feature>
<comment type="caution">
    <text evidence="2">The sequence shown here is derived from an EMBL/GenBank/DDBJ whole genome shotgun (WGS) entry which is preliminary data.</text>
</comment>
<dbReference type="RefSeq" id="WP_098736210.1">
    <property type="nucleotide sequence ID" value="NZ_PDKW01000039.1"/>
</dbReference>
<accession>A0A2B8BKF2</accession>
<dbReference type="Proteomes" id="UP000225379">
    <property type="component" value="Unassembled WGS sequence"/>
</dbReference>
<gene>
    <name evidence="2" type="ORF">CRT60_09875</name>
</gene>
<name>A0A2B8BKF2_9PROT</name>
<dbReference type="EMBL" id="PDKW01000039">
    <property type="protein sequence ID" value="PGH58230.1"/>
    <property type="molecule type" value="Genomic_DNA"/>
</dbReference>
<protein>
    <submittedName>
        <fullName evidence="2">Uncharacterized protein</fullName>
    </submittedName>
</protein>
<keyword evidence="3" id="KW-1185">Reference proteome</keyword>
<proteinExistence type="predicted"/>
<sequence length="714" mass="75936">MLPGRSLPAPAAASPSRWTSRLLLSVCTVLATGFPALGMAQPVTATALITLAELPPTPIHAAELMAPERPKPQGRTQPVTARPPARPSNALNADPQTVEARTAAAKAAKAAKAAEARAADERIMSSRAADSRPADGQTACADHEPASQQVLDALFGGDAAFAELARRSPAEAFRCSSLFPGDGALAALRDAVPLAPFDAVGAADQLGTRPGGEDIIARALDLGLLTRSLEGGMPFYETRHELRKRLPKTDLRALEIHAAKALAASLARDPAGMAPKIGALLDDMVDDPPADRFRITMAMSSEDLLGLIARIGPQLYTSSLDGLVNILRIQVKLEKRSFLTLAREERTRPLWAEFFVATVGGGRAASLFGTNPAIARELMRESLRALLPADGKPPAIDTAVVIGALADAMDLDSPPIRAALEDELAARYRAAGEPPAKAGLQDVSIRNGTGDTPARSSGTGDTPARGMIGLAGSLHAARLSGRAATPAFEAERFPQNHPLAALPVLSGERLFRNGINVQRMTFYDDPDGRASFRGFLRQHRAQGWALHAQSGFAVAISPERHGRRIIIVADIPGAGDAGRAAAWDWMAREGLAPSIVIHRGHSYHEDATMTEIAPGTALVFWGSCGGHTRLRSTLERAPDALVLATQNIGVSTVNEALLGIMEERLLADGAIDWNAVWKEARGRIRDRRFASYKRPDQDSANLAFRAWQVRTASH</sequence>
<feature type="region of interest" description="Disordered" evidence="1">
    <location>
        <begin position="116"/>
        <end position="141"/>
    </location>
</feature>
<evidence type="ECO:0000313" key="2">
    <source>
        <dbReference type="EMBL" id="PGH58230.1"/>
    </source>
</evidence>